<keyword evidence="1" id="KW-0472">Membrane</keyword>
<keyword evidence="1" id="KW-0812">Transmembrane</keyword>
<proteinExistence type="predicted"/>
<evidence type="ECO:0000313" key="2">
    <source>
        <dbReference type="EMBL" id="QSW85120.1"/>
    </source>
</evidence>
<gene>
    <name evidence="2" type="ORF">J0X27_17005</name>
</gene>
<accession>A0A8A2U8U7</accession>
<dbReference type="OrthoDB" id="197866at2157"/>
<name>A0A8A2U8U7_9EURY</name>
<dbReference type="KEGG" id="hlo:J0X27_17005"/>
<dbReference type="AlphaFoldDB" id="A0A8A2U8U7"/>
<keyword evidence="1" id="KW-1133">Transmembrane helix</keyword>
<evidence type="ECO:0000313" key="3">
    <source>
        <dbReference type="Proteomes" id="UP000663191"/>
    </source>
</evidence>
<keyword evidence="3" id="KW-1185">Reference proteome</keyword>
<dbReference type="EMBL" id="CP071463">
    <property type="protein sequence ID" value="QSW85120.1"/>
    <property type="molecule type" value="Genomic_DNA"/>
</dbReference>
<reference evidence="2 3" key="1">
    <citation type="journal article" date="2006" name="Int. J. Syst. Evol. Microbiol.">
        <title>Haloterrigena longa sp. nov. and Haloterrigena limicola sp. nov., extremely halophilic archaea isolated from a salt lake.</title>
        <authorList>
            <person name="Cui H.L."/>
            <person name="Tohty D."/>
            <person name="Zhou P.J."/>
            <person name="Liu S.J."/>
        </authorList>
    </citation>
    <scope>NUCLEOTIDE SEQUENCE [LARGE SCALE GENOMIC DNA]</scope>
    <source>
        <strain evidence="2 3">ABH32</strain>
    </source>
</reference>
<organism evidence="2 3">
    <name type="scientific">Natrinema longum</name>
    <dbReference type="NCBI Taxonomy" id="370324"/>
    <lineage>
        <taxon>Archaea</taxon>
        <taxon>Methanobacteriati</taxon>
        <taxon>Methanobacteriota</taxon>
        <taxon>Stenosarchaea group</taxon>
        <taxon>Halobacteria</taxon>
        <taxon>Halobacteriales</taxon>
        <taxon>Natrialbaceae</taxon>
        <taxon>Natrinema</taxon>
    </lineage>
</organism>
<sequence>MDRTELFLAIIAYTLIVRTFGREAEGAMIPLFVLLFALPIYVVVHLFRNPSLD</sequence>
<evidence type="ECO:0000256" key="1">
    <source>
        <dbReference type="SAM" id="Phobius"/>
    </source>
</evidence>
<protein>
    <submittedName>
        <fullName evidence="2">Uncharacterized protein</fullName>
    </submittedName>
</protein>
<feature type="transmembrane region" description="Helical" evidence="1">
    <location>
        <begin position="31"/>
        <end position="47"/>
    </location>
</feature>
<dbReference type="Proteomes" id="UP000663191">
    <property type="component" value="Chromosome"/>
</dbReference>
<dbReference type="GeneID" id="63185479"/>
<dbReference type="RefSeq" id="WP_207270328.1">
    <property type="nucleotide sequence ID" value="NZ_CP071463.1"/>
</dbReference>